<sequence length="82" mass="9337">MKKIIKEFQPQTAGCRIESGLIITAGKKTMEKWASHFKNLLNKQNNPDGITINIQTTPDNNIDDDELTIDEVQNALKRLRNN</sequence>
<name>A0ABD2MV72_9CUCU</name>
<organism evidence="1 2">
    <name type="scientific">Cryptolaemus montrouzieri</name>
    <dbReference type="NCBI Taxonomy" id="559131"/>
    <lineage>
        <taxon>Eukaryota</taxon>
        <taxon>Metazoa</taxon>
        <taxon>Ecdysozoa</taxon>
        <taxon>Arthropoda</taxon>
        <taxon>Hexapoda</taxon>
        <taxon>Insecta</taxon>
        <taxon>Pterygota</taxon>
        <taxon>Neoptera</taxon>
        <taxon>Endopterygota</taxon>
        <taxon>Coleoptera</taxon>
        <taxon>Polyphaga</taxon>
        <taxon>Cucujiformia</taxon>
        <taxon>Coccinelloidea</taxon>
        <taxon>Coccinellidae</taxon>
        <taxon>Scymninae</taxon>
        <taxon>Scymnini</taxon>
        <taxon>Cryptolaemus</taxon>
    </lineage>
</organism>
<reference evidence="1 2" key="1">
    <citation type="journal article" date="2021" name="BMC Biol.">
        <title>Horizontally acquired antibacterial genes associated with adaptive radiation of ladybird beetles.</title>
        <authorList>
            <person name="Li H.S."/>
            <person name="Tang X.F."/>
            <person name="Huang Y.H."/>
            <person name="Xu Z.Y."/>
            <person name="Chen M.L."/>
            <person name="Du X.Y."/>
            <person name="Qiu B.Y."/>
            <person name="Chen P.T."/>
            <person name="Zhang W."/>
            <person name="Slipinski A."/>
            <person name="Escalona H.E."/>
            <person name="Waterhouse R.M."/>
            <person name="Zwick A."/>
            <person name="Pang H."/>
        </authorList>
    </citation>
    <scope>NUCLEOTIDE SEQUENCE [LARGE SCALE GENOMIC DNA]</scope>
    <source>
        <strain evidence="1">SYSU2018</strain>
    </source>
</reference>
<evidence type="ECO:0000313" key="1">
    <source>
        <dbReference type="EMBL" id="KAL3270286.1"/>
    </source>
</evidence>
<dbReference type="Proteomes" id="UP001516400">
    <property type="component" value="Unassembled WGS sequence"/>
</dbReference>
<comment type="caution">
    <text evidence="1">The sequence shown here is derived from an EMBL/GenBank/DDBJ whole genome shotgun (WGS) entry which is preliminary data.</text>
</comment>
<accession>A0ABD2MV72</accession>
<protein>
    <submittedName>
        <fullName evidence="1">Uncharacterized protein</fullName>
    </submittedName>
</protein>
<evidence type="ECO:0000313" key="2">
    <source>
        <dbReference type="Proteomes" id="UP001516400"/>
    </source>
</evidence>
<gene>
    <name evidence="1" type="ORF">HHI36_009338</name>
</gene>
<dbReference type="EMBL" id="JABFTP020000021">
    <property type="protein sequence ID" value="KAL3270286.1"/>
    <property type="molecule type" value="Genomic_DNA"/>
</dbReference>
<keyword evidence="2" id="KW-1185">Reference proteome</keyword>
<proteinExistence type="predicted"/>
<dbReference type="AlphaFoldDB" id="A0ABD2MV72"/>